<sequence>MSEPVEIEFLLKNRTKSGMAEVESGLDSVQQDASKTQAVIATLREEMQRLQQQVASMPTLDQSNNIAMIEALQAKIEELESDLARISKTAKSASTSTKNTTLVPKDAAKAQSTFNGLNMSIQQIAREMPSLAMGPQMFFLAISNNLLIFADNVQRAREEYDMLVKSGQKGVPVWKQILKSLFSWQTALTTGIMLLVMYGKEIGNWVSELVGGKSALDEMRESMAQTYELEKKAQETAARTRFELMSVIASIKEFNGTKDAERQKIDELNSKYGETFGYYQTLSEWYDTLSAKAEQYTQLLFLQAKQQSLVDKALEADDKVNKIQNTPWQDYNTWWGYGGRIDRFFSDNERYKNSPNGQWLKEEALAEARAERDDYLRQAEELRKEAQGIVDSTGLTDVVEGSVQDLENTIAAKRKALKDLTNKADYDAALAEIKVYEDKLEAITGGKKKTGKTGDSDKSKAQSLEKLSDMELAARQRVEEQVVELMKDGYDKQRAEAELNFRKEKQRIEKEEQERLALYDKLKASGAKVSSADRTTITAQAAAQRVQAAQLLDNRLAEIDRKEEEENRKKLEKLLGQYQDYAAQREAIERKHNTAIESLRSQLSSSRLEALGKQMTGQFSGNVDLLARPVIDAAKLAEKGWKDAGEGIATVFSSQFGIEDASGKQREILVTPILPDGTVLSEDELTSYIDNTLNGAEDILKADTMGIVIAVDVDPDGSAGEKLHRLQDAYYSLKQDVESNATSDDAITRAIQVAEETKRKDLSKVDAAEASEAFKDNDFLKRLFGDYSSMSFKALQDLIAQARQLREYLSGNGSAEGITFISPEDLANIEKSPADLDKLRKALDKLLKAGSGSSSNKWEGIFKTFEKGLAKLKGAKDFNDISDAIGSISGAASSAAGELSDMFEAMGDTQTADAIGGVQQVLGAVSNIGQGFAKGGIIGGIGAAIGEAANFIGQAFAAEARHQEALKEIERAKLDFQRQYNLALLEQNLLLEKATSVFGERQVEKAINAIDVFRQAYAQLKQEMAGSAAKGAEYAAMAGSNIDRFFYQGRLSDAAEAYRQGLGGLWDAQIVTGHKKTGLFGWGKGKDLYSSILEVYPELIDANGELDTTMLQTILDTRKMSDETRAYLENLIELKDAMDEAEEALEDYLQQTFGSLGDGALDSIKTALAEGGSALENFADEAASVLENLGEQIAYSLFFADKFDDLESQLKDVYGGEGSPEDIANEAMEVIGDFYDGIGSDMSAAQAWLEAWREKAEEMGFDLWQGGTSQSGKAGAFTTMTQDQGTKLEGLFTSGQIHWASIDEKMDNAVSGLGGCLDVLGRIATNTSALPLMLALLQSFQRDGLKMK</sequence>
<accession>A0A8S5PKG1</accession>
<evidence type="ECO:0000313" key="3">
    <source>
        <dbReference type="EMBL" id="DAE07061.1"/>
    </source>
</evidence>
<feature type="coiled-coil region" evidence="1">
    <location>
        <begin position="1124"/>
        <end position="1151"/>
    </location>
</feature>
<organism evidence="3">
    <name type="scientific">Siphoviridae sp. ctcUB23</name>
    <dbReference type="NCBI Taxonomy" id="2825573"/>
    <lineage>
        <taxon>Viruses</taxon>
        <taxon>Duplodnaviria</taxon>
        <taxon>Heunggongvirae</taxon>
        <taxon>Uroviricota</taxon>
        <taxon>Caudoviricetes</taxon>
    </lineage>
</organism>
<proteinExistence type="predicted"/>
<feature type="coiled-coil region" evidence="1">
    <location>
        <begin position="365"/>
        <end position="423"/>
    </location>
</feature>
<feature type="region of interest" description="Disordered" evidence="2">
    <location>
        <begin position="446"/>
        <end position="465"/>
    </location>
</feature>
<evidence type="ECO:0000256" key="2">
    <source>
        <dbReference type="SAM" id="MobiDB-lite"/>
    </source>
</evidence>
<reference evidence="3" key="1">
    <citation type="journal article" date="2021" name="Proc. Natl. Acad. Sci. U.S.A.">
        <title>A Catalog of Tens of Thousands of Viruses from Human Metagenomes Reveals Hidden Associations with Chronic Diseases.</title>
        <authorList>
            <person name="Tisza M.J."/>
            <person name="Buck C.B."/>
        </authorList>
    </citation>
    <scope>NUCLEOTIDE SEQUENCE</scope>
    <source>
        <strain evidence="3">CtcUB23</strain>
    </source>
</reference>
<feature type="coiled-coil region" evidence="1">
    <location>
        <begin position="26"/>
        <end position="96"/>
    </location>
</feature>
<name>A0A8S5PKG1_9CAUD</name>
<dbReference type="EMBL" id="BK015445">
    <property type="protein sequence ID" value="DAE07061.1"/>
    <property type="molecule type" value="Genomic_DNA"/>
</dbReference>
<keyword evidence="1" id="KW-0175">Coiled coil</keyword>
<feature type="coiled-coil region" evidence="1">
    <location>
        <begin position="549"/>
        <end position="591"/>
    </location>
</feature>
<feature type="coiled-coil region" evidence="1">
    <location>
        <begin position="494"/>
        <end position="521"/>
    </location>
</feature>
<protein>
    <submittedName>
        <fullName evidence="3">Tail tape measure protein</fullName>
    </submittedName>
</protein>
<evidence type="ECO:0000256" key="1">
    <source>
        <dbReference type="SAM" id="Coils"/>
    </source>
</evidence>